<protein>
    <submittedName>
        <fullName evidence="1">Uncharacterized protein</fullName>
    </submittedName>
</protein>
<proteinExistence type="predicted"/>
<organism evidence="1 2">
    <name type="scientific">Undibacterium cyanobacteriorum</name>
    <dbReference type="NCBI Taxonomy" id="3073561"/>
    <lineage>
        <taxon>Bacteria</taxon>
        <taxon>Pseudomonadati</taxon>
        <taxon>Pseudomonadota</taxon>
        <taxon>Betaproteobacteria</taxon>
        <taxon>Burkholderiales</taxon>
        <taxon>Oxalobacteraceae</taxon>
        <taxon>Undibacterium</taxon>
    </lineage>
</organism>
<dbReference type="EMBL" id="CP133720">
    <property type="protein sequence ID" value="WMW79581.1"/>
    <property type="molecule type" value="Genomic_DNA"/>
</dbReference>
<keyword evidence="2" id="KW-1185">Reference proteome</keyword>
<gene>
    <name evidence="1" type="ORF">RF679_13090</name>
</gene>
<reference evidence="1" key="1">
    <citation type="submission" date="2023-09" db="EMBL/GenBank/DDBJ databases">
        <title>Undibacterium sp. 20NA77.5 isolated from freshwater.</title>
        <authorList>
            <person name="Le V."/>
            <person name="Ko S.-R."/>
            <person name="Ahn C.-Y."/>
            <person name="Oh H.-M."/>
        </authorList>
    </citation>
    <scope>NUCLEOTIDE SEQUENCE</scope>
    <source>
        <strain evidence="1">20NA77.5</strain>
    </source>
</reference>
<name>A0ABY9RED0_9BURK</name>
<accession>A0ABY9RED0</accession>
<sequence length="75" mass="8018">MAISATAPLRPQVLPQPIQETKYLALKPAINATPYVEAKPMASAPTPETQVPPSRPLEILNLRGEVTGTRINTSA</sequence>
<evidence type="ECO:0000313" key="1">
    <source>
        <dbReference type="EMBL" id="WMW79581.1"/>
    </source>
</evidence>
<dbReference type="RefSeq" id="WP_309481077.1">
    <property type="nucleotide sequence ID" value="NZ_CP133720.1"/>
</dbReference>
<dbReference type="Proteomes" id="UP001181355">
    <property type="component" value="Chromosome"/>
</dbReference>
<evidence type="ECO:0000313" key="2">
    <source>
        <dbReference type="Proteomes" id="UP001181355"/>
    </source>
</evidence>